<dbReference type="Proteomes" id="UP000708347">
    <property type="component" value="Unassembled WGS sequence"/>
</dbReference>
<comment type="caution">
    <text evidence="2">The sequence shown here is derived from an EMBL/GenBank/DDBJ whole genome shotgun (WGS) entry which is preliminary data.</text>
</comment>
<accession>A0ABX2JTE4</accession>
<sequence length="164" mass="17333">MTAQRRWRLDSVRHVLIVAMIAIAIEGVAAVMHIREIHQEPPPAAAALDPPSSARSSSPCEGISHLYAIHGTDCRDLPVVTTPGALGPANTGGPAGGTDWEPAYPGSNIWIPDYQISGRLFVIPAGSHQPPPVGYERLGQTPSGATLYWRPIGHADDPPAVGNK</sequence>
<keyword evidence="1" id="KW-0472">Membrane</keyword>
<keyword evidence="3" id="KW-1185">Reference proteome</keyword>
<keyword evidence="1" id="KW-1133">Transmembrane helix</keyword>
<gene>
    <name evidence="2" type="ORF">FEG63_14205</name>
</gene>
<organism evidence="2 3">
    <name type="scientific">Mycolicibacterium sphagni</name>
    <dbReference type="NCBI Taxonomy" id="1786"/>
    <lineage>
        <taxon>Bacteria</taxon>
        <taxon>Bacillati</taxon>
        <taxon>Actinomycetota</taxon>
        <taxon>Actinomycetes</taxon>
        <taxon>Mycobacteriales</taxon>
        <taxon>Mycobacteriaceae</taxon>
        <taxon>Mycolicibacterium</taxon>
    </lineage>
</organism>
<evidence type="ECO:0000313" key="2">
    <source>
        <dbReference type="EMBL" id="NTY60700.1"/>
    </source>
</evidence>
<reference evidence="2 3" key="1">
    <citation type="submission" date="2019-05" db="EMBL/GenBank/DDBJ databases">
        <title>Mycolicibacterium sphagni ENV482 genome assembly.</title>
        <authorList>
            <person name="Chen W."/>
            <person name="Faulkner N.W."/>
            <person name="Hyman M.R."/>
        </authorList>
    </citation>
    <scope>NUCLEOTIDE SEQUENCE [LARGE SCALE GENOMIC DNA]</scope>
    <source>
        <strain evidence="2 3">ENV482</strain>
    </source>
</reference>
<evidence type="ECO:0000313" key="3">
    <source>
        <dbReference type="Proteomes" id="UP000708347"/>
    </source>
</evidence>
<evidence type="ECO:0000256" key="1">
    <source>
        <dbReference type="SAM" id="Phobius"/>
    </source>
</evidence>
<protein>
    <submittedName>
        <fullName evidence="2">Uncharacterized protein</fullName>
    </submittedName>
</protein>
<dbReference type="EMBL" id="VBSB01000008">
    <property type="protein sequence ID" value="NTY60700.1"/>
    <property type="molecule type" value="Genomic_DNA"/>
</dbReference>
<name>A0ABX2JTE4_9MYCO</name>
<feature type="transmembrane region" description="Helical" evidence="1">
    <location>
        <begin position="12"/>
        <end position="34"/>
    </location>
</feature>
<proteinExistence type="predicted"/>
<dbReference type="RefSeq" id="WP_174398487.1">
    <property type="nucleotide sequence ID" value="NZ_VBSB01000008.1"/>
</dbReference>
<keyword evidence="1" id="KW-0812">Transmembrane</keyword>